<keyword evidence="1" id="KW-0472">Membrane</keyword>
<gene>
    <name evidence="1" type="ordered locus">MTR_6g088750</name>
</gene>
<protein>
    <submittedName>
        <fullName evidence="1">Transmembrane protein, putative</fullName>
    </submittedName>
</protein>
<name>A0A072UC52_MEDTR</name>
<sequence>MNSKRAAGVAKCGTEHILSGLAKAQFAKVSKCIYLNVCICQGLPMLFTTIDMVEFYVNFLVPKIYFQQRCAVWLENRNMDLN</sequence>
<accession>A0A072UC52</accession>
<proteinExistence type="predicted"/>
<reference evidence="2" key="3">
    <citation type="submission" date="2015-04" db="UniProtKB">
        <authorList>
            <consortium name="EnsemblPlants"/>
        </authorList>
    </citation>
    <scope>IDENTIFICATION</scope>
    <source>
        <strain evidence="2">cv. Jemalong A17</strain>
    </source>
</reference>
<keyword evidence="1" id="KW-0812">Transmembrane</keyword>
<evidence type="ECO:0000313" key="2">
    <source>
        <dbReference type="EnsemblPlants" id="KEH27207"/>
    </source>
</evidence>
<evidence type="ECO:0000313" key="3">
    <source>
        <dbReference type="Proteomes" id="UP000002051"/>
    </source>
</evidence>
<dbReference type="EMBL" id="CM001222">
    <property type="protein sequence ID" value="KEH27207.1"/>
    <property type="molecule type" value="Genomic_DNA"/>
</dbReference>
<dbReference type="HOGENOM" id="CLU_2561818_0_0_1"/>
<keyword evidence="3" id="KW-1185">Reference proteome</keyword>
<dbReference type="AlphaFoldDB" id="A0A072UC52"/>
<evidence type="ECO:0000313" key="1">
    <source>
        <dbReference type="EMBL" id="KEH27207.1"/>
    </source>
</evidence>
<reference evidence="1 3" key="1">
    <citation type="journal article" date="2011" name="Nature">
        <title>The Medicago genome provides insight into the evolution of rhizobial symbioses.</title>
        <authorList>
            <person name="Young N.D."/>
            <person name="Debelle F."/>
            <person name="Oldroyd G.E."/>
            <person name="Geurts R."/>
            <person name="Cannon S.B."/>
            <person name="Udvardi M.K."/>
            <person name="Benedito V.A."/>
            <person name="Mayer K.F."/>
            <person name="Gouzy J."/>
            <person name="Schoof H."/>
            <person name="Van de Peer Y."/>
            <person name="Proost S."/>
            <person name="Cook D.R."/>
            <person name="Meyers B.C."/>
            <person name="Spannagl M."/>
            <person name="Cheung F."/>
            <person name="De Mita S."/>
            <person name="Krishnakumar V."/>
            <person name="Gundlach H."/>
            <person name="Zhou S."/>
            <person name="Mudge J."/>
            <person name="Bharti A.K."/>
            <person name="Murray J.D."/>
            <person name="Naoumkina M.A."/>
            <person name="Rosen B."/>
            <person name="Silverstein K.A."/>
            <person name="Tang H."/>
            <person name="Rombauts S."/>
            <person name="Zhao P.X."/>
            <person name="Zhou P."/>
            <person name="Barbe V."/>
            <person name="Bardou P."/>
            <person name="Bechner M."/>
            <person name="Bellec A."/>
            <person name="Berger A."/>
            <person name="Berges H."/>
            <person name="Bidwell S."/>
            <person name="Bisseling T."/>
            <person name="Choisne N."/>
            <person name="Couloux A."/>
            <person name="Denny R."/>
            <person name="Deshpande S."/>
            <person name="Dai X."/>
            <person name="Doyle J.J."/>
            <person name="Dudez A.M."/>
            <person name="Farmer A.D."/>
            <person name="Fouteau S."/>
            <person name="Franken C."/>
            <person name="Gibelin C."/>
            <person name="Gish J."/>
            <person name="Goldstein S."/>
            <person name="Gonzalez A.J."/>
            <person name="Green P.J."/>
            <person name="Hallab A."/>
            <person name="Hartog M."/>
            <person name="Hua A."/>
            <person name="Humphray S.J."/>
            <person name="Jeong D.H."/>
            <person name="Jing Y."/>
            <person name="Jocker A."/>
            <person name="Kenton S.M."/>
            <person name="Kim D.J."/>
            <person name="Klee K."/>
            <person name="Lai H."/>
            <person name="Lang C."/>
            <person name="Lin S."/>
            <person name="Macmil S.L."/>
            <person name="Magdelenat G."/>
            <person name="Matthews L."/>
            <person name="McCorrison J."/>
            <person name="Monaghan E.L."/>
            <person name="Mun J.H."/>
            <person name="Najar F.Z."/>
            <person name="Nicholson C."/>
            <person name="Noirot C."/>
            <person name="O'Bleness M."/>
            <person name="Paule C.R."/>
            <person name="Poulain J."/>
            <person name="Prion F."/>
            <person name="Qin B."/>
            <person name="Qu C."/>
            <person name="Retzel E.F."/>
            <person name="Riddle C."/>
            <person name="Sallet E."/>
            <person name="Samain S."/>
            <person name="Samson N."/>
            <person name="Sanders I."/>
            <person name="Saurat O."/>
            <person name="Scarpelli C."/>
            <person name="Schiex T."/>
            <person name="Segurens B."/>
            <person name="Severin A.J."/>
            <person name="Sherrier D.J."/>
            <person name="Shi R."/>
            <person name="Sims S."/>
            <person name="Singer S.R."/>
            <person name="Sinharoy S."/>
            <person name="Sterck L."/>
            <person name="Viollet A."/>
            <person name="Wang B.B."/>
            <person name="Wang K."/>
            <person name="Wang M."/>
            <person name="Wang X."/>
            <person name="Warfsmann J."/>
            <person name="Weissenbach J."/>
            <person name="White D.D."/>
            <person name="White J.D."/>
            <person name="Wiley G.B."/>
            <person name="Wincker P."/>
            <person name="Xing Y."/>
            <person name="Yang L."/>
            <person name="Yao Z."/>
            <person name="Ying F."/>
            <person name="Zhai J."/>
            <person name="Zhou L."/>
            <person name="Zuber A."/>
            <person name="Denarie J."/>
            <person name="Dixon R.A."/>
            <person name="May G.D."/>
            <person name="Schwartz D.C."/>
            <person name="Rogers J."/>
            <person name="Quetier F."/>
            <person name="Town C.D."/>
            <person name="Roe B.A."/>
        </authorList>
    </citation>
    <scope>NUCLEOTIDE SEQUENCE [LARGE SCALE GENOMIC DNA]</scope>
    <source>
        <strain evidence="1">A17</strain>
        <strain evidence="2 3">cv. Jemalong A17</strain>
    </source>
</reference>
<dbReference type="Proteomes" id="UP000002051">
    <property type="component" value="Chromosome 6"/>
</dbReference>
<reference evidence="1 3" key="2">
    <citation type="journal article" date="2014" name="BMC Genomics">
        <title>An improved genome release (version Mt4.0) for the model legume Medicago truncatula.</title>
        <authorList>
            <person name="Tang H."/>
            <person name="Krishnakumar V."/>
            <person name="Bidwell S."/>
            <person name="Rosen B."/>
            <person name="Chan A."/>
            <person name="Zhou S."/>
            <person name="Gentzbittel L."/>
            <person name="Childs K.L."/>
            <person name="Yandell M."/>
            <person name="Gundlach H."/>
            <person name="Mayer K.F."/>
            <person name="Schwartz D.C."/>
            <person name="Town C.D."/>
        </authorList>
    </citation>
    <scope>GENOME REANNOTATION</scope>
    <source>
        <strain evidence="1">A17</strain>
        <strain evidence="2 3">cv. Jemalong A17</strain>
    </source>
</reference>
<organism evidence="1 3">
    <name type="scientific">Medicago truncatula</name>
    <name type="common">Barrel medic</name>
    <name type="synonym">Medicago tribuloides</name>
    <dbReference type="NCBI Taxonomy" id="3880"/>
    <lineage>
        <taxon>Eukaryota</taxon>
        <taxon>Viridiplantae</taxon>
        <taxon>Streptophyta</taxon>
        <taxon>Embryophyta</taxon>
        <taxon>Tracheophyta</taxon>
        <taxon>Spermatophyta</taxon>
        <taxon>Magnoliopsida</taxon>
        <taxon>eudicotyledons</taxon>
        <taxon>Gunneridae</taxon>
        <taxon>Pentapetalae</taxon>
        <taxon>rosids</taxon>
        <taxon>fabids</taxon>
        <taxon>Fabales</taxon>
        <taxon>Fabaceae</taxon>
        <taxon>Papilionoideae</taxon>
        <taxon>50 kb inversion clade</taxon>
        <taxon>NPAAA clade</taxon>
        <taxon>Hologalegina</taxon>
        <taxon>IRL clade</taxon>
        <taxon>Trifolieae</taxon>
        <taxon>Medicago</taxon>
    </lineage>
</organism>
<dbReference type="EnsemblPlants" id="KEH27207">
    <property type="protein sequence ID" value="KEH27207"/>
    <property type="gene ID" value="MTR_6g088750"/>
</dbReference>